<feature type="binding site" evidence="3">
    <location>
        <position position="68"/>
    </location>
    <ligand>
        <name>shikimate</name>
        <dbReference type="ChEBI" id="CHEBI:36208"/>
    </ligand>
</feature>
<evidence type="ECO:0000313" key="6">
    <source>
        <dbReference type="EMBL" id="BEH03451.1"/>
    </source>
</evidence>
<dbReference type="PANTHER" id="PTHR21089">
    <property type="entry name" value="SHIKIMATE DEHYDROGENASE"/>
    <property type="match status" value="1"/>
</dbReference>
<name>A0AAN0K7Z2_9ACTN</name>
<feature type="binding site" evidence="3">
    <location>
        <position position="234"/>
    </location>
    <ligand>
        <name>shikimate</name>
        <dbReference type="ChEBI" id="CHEBI:36208"/>
    </ligand>
</feature>
<dbReference type="InterPro" id="IPR046346">
    <property type="entry name" value="Aminoacid_DH-like_N_sf"/>
</dbReference>
<dbReference type="Gene3D" id="3.40.50.10860">
    <property type="entry name" value="Leucine Dehydrogenase, chain A, domain 1"/>
    <property type="match status" value="1"/>
</dbReference>
<keyword evidence="7" id="KW-1185">Reference proteome</keyword>
<dbReference type="SUPFAM" id="SSF51735">
    <property type="entry name" value="NAD(P)-binding Rossmann-fold domains"/>
    <property type="match status" value="1"/>
</dbReference>
<comment type="pathway">
    <text evidence="1 3">Metabolic intermediate biosynthesis; chorismate biosynthesis; chorismate from D-erythrose 4-phosphate and phosphoenolpyruvate: step 4/7.</text>
</comment>
<feature type="binding site" evidence="3">
    <location>
        <position position="255"/>
    </location>
    <ligand>
        <name>NADP(+)</name>
        <dbReference type="ChEBI" id="CHEBI:58349"/>
    </ligand>
</feature>
<feature type="binding site" evidence="3">
    <location>
        <begin position="132"/>
        <end position="136"/>
    </location>
    <ligand>
        <name>NADP(+)</name>
        <dbReference type="ChEBI" id="CHEBI:58349"/>
    </ligand>
</feature>
<dbReference type="KEGG" id="broo:brsh051_27320"/>
<dbReference type="GO" id="GO:0004764">
    <property type="term" value="F:shikimate 3-dehydrogenase (NADP+) activity"/>
    <property type="evidence" value="ECO:0007669"/>
    <property type="project" value="UniProtKB-UniRule"/>
</dbReference>
<feature type="domain" description="SDH C-terminal" evidence="5">
    <location>
        <begin position="255"/>
        <end position="280"/>
    </location>
</feature>
<feature type="binding site" evidence="3">
    <location>
        <position position="232"/>
    </location>
    <ligand>
        <name>NADP(+)</name>
        <dbReference type="ChEBI" id="CHEBI:58349"/>
    </ligand>
</feature>
<dbReference type="GO" id="GO:0019632">
    <property type="term" value="P:shikimate metabolic process"/>
    <property type="evidence" value="ECO:0007669"/>
    <property type="project" value="TreeGrafter"/>
</dbReference>
<organism evidence="6 7">
    <name type="scientific">Brooklawnia propionicigenes</name>
    <dbReference type="NCBI Taxonomy" id="3041175"/>
    <lineage>
        <taxon>Bacteria</taxon>
        <taxon>Bacillati</taxon>
        <taxon>Actinomycetota</taxon>
        <taxon>Actinomycetes</taxon>
        <taxon>Propionibacteriales</taxon>
        <taxon>Propionibacteriaceae</taxon>
        <taxon>Brooklawnia</taxon>
    </lineage>
</organism>
<dbReference type="GO" id="GO:0008652">
    <property type="term" value="P:amino acid biosynthetic process"/>
    <property type="evidence" value="ECO:0007669"/>
    <property type="project" value="UniProtKB-KW"/>
</dbReference>
<dbReference type="GO" id="GO:0009073">
    <property type="term" value="P:aromatic amino acid family biosynthetic process"/>
    <property type="evidence" value="ECO:0007669"/>
    <property type="project" value="UniProtKB-KW"/>
</dbReference>
<evidence type="ECO:0000313" key="7">
    <source>
        <dbReference type="Proteomes" id="UP001431656"/>
    </source>
</evidence>
<comment type="subunit">
    <text evidence="3">Homodimer.</text>
</comment>
<feature type="binding site" evidence="3">
    <location>
        <position position="262"/>
    </location>
    <ligand>
        <name>shikimate</name>
        <dbReference type="ChEBI" id="CHEBI:36208"/>
    </ligand>
</feature>
<feature type="domain" description="Shikimate dehydrogenase substrate binding N-terminal" evidence="4">
    <location>
        <begin position="13"/>
        <end position="95"/>
    </location>
</feature>
<dbReference type="SUPFAM" id="SSF53223">
    <property type="entry name" value="Aminoacid dehydrogenase-like, N-terminal domain"/>
    <property type="match status" value="1"/>
</dbReference>
<gene>
    <name evidence="3" type="primary">aroE</name>
    <name evidence="6" type="ORF">brsh051_27320</name>
</gene>
<feature type="active site" description="Proton acceptor" evidence="3">
    <location>
        <position position="72"/>
    </location>
</feature>
<dbReference type="HAMAP" id="MF_00222">
    <property type="entry name" value="Shikimate_DH_AroE"/>
    <property type="match status" value="1"/>
</dbReference>
<dbReference type="EC" id="1.1.1.25" evidence="3"/>
<comment type="function">
    <text evidence="3">Involved in the biosynthesis of the chorismate, which leads to the biosynthesis of aromatic amino acids. Catalyzes the reversible NADPH linked reduction of 3-dehydroshikimate (DHSA) to yield shikimate (SA).</text>
</comment>
<keyword evidence="3" id="KW-0028">Amino-acid biosynthesis</keyword>
<dbReference type="PANTHER" id="PTHR21089:SF1">
    <property type="entry name" value="BIFUNCTIONAL 3-DEHYDROQUINATE DEHYDRATASE_SHIKIMATE DEHYDROGENASE, CHLOROPLASTIC"/>
    <property type="match status" value="1"/>
</dbReference>
<dbReference type="InterPro" id="IPR036291">
    <property type="entry name" value="NAD(P)-bd_dom_sf"/>
</dbReference>
<dbReference type="Pfam" id="PF18317">
    <property type="entry name" value="SDH_C"/>
    <property type="match status" value="1"/>
</dbReference>
<sequence length="288" mass="30590">MDIVSGRTKVICIFGSPIAQAMSPSLHNASFQQLGVDCVCIAADVRPEGLKDAVQGARVMGFSGLIVTMPDKTGILQYLDELSPAAELMGAVNTVVRDGDRLIGHNTDGAGFMRAVALAGVDVIGKKMTLIGAGGAGSAIYTQAALDGVKEIAVFNIRDGFFDATARRLAEVADRTGMHLKLYDLADKTELAKQISDSALIADATKVGMPPLDNESNVAKQWLVAGQAVADTVYVPRVTKLLREAQEVGATPISGLGMLLWQAAIAEQLWFGLEMPVPYIQDRFFGDH</sequence>
<keyword evidence="3" id="KW-0521">NADP</keyword>
<evidence type="ECO:0000256" key="2">
    <source>
        <dbReference type="ARBA" id="ARBA00023141"/>
    </source>
</evidence>
<dbReference type="EMBL" id="AP028056">
    <property type="protein sequence ID" value="BEH03451.1"/>
    <property type="molecule type" value="Genomic_DNA"/>
</dbReference>
<evidence type="ECO:0000256" key="1">
    <source>
        <dbReference type="ARBA" id="ARBA00004871"/>
    </source>
</evidence>
<evidence type="ECO:0000256" key="3">
    <source>
        <dbReference type="HAMAP-Rule" id="MF_00222"/>
    </source>
</evidence>
<evidence type="ECO:0000259" key="5">
    <source>
        <dbReference type="Pfam" id="PF18317"/>
    </source>
</evidence>
<keyword evidence="2 3" id="KW-0057">Aromatic amino acid biosynthesis</keyword>
<proteinExistence type="inferred from homology"/>
<comment type="similarity">
    <text evidence="3">Belongs to the shikimate dehydrogenase family.</text>
</comment>
<comment type="caution">
    <text evidence="3">Lacks conserved residue(s) required for the propagation of feature annotation.</text>
</comment>
<feature type="binding site" evidence="3">
    <location>
        <position position="93"/>
    </location>
    <ligand>
        <name>shikimate</name>
        <dbReference type="ChEBI" id="CHEBI:36208"/>
    </ligand>
</feature>
<dbReference type="Gene3D" id="3.40.50.720">
    <property type="entry name" value="NAD(P)-binding Rossmann-like Domain"/>
    <property type="match status" value="1"/>
</dbReference>
<dbReference type="RefSeq" id="WP_286265963.1">
    <property type="nucleotide sequence ID" value="NZ_AP028056.1"/>
</dbReference>
<reference evidence="6" key="1">
    <citation type="journal article" date="2024" name="Int. J. Syst. Evol. Microbiol.">
        <title>Brooklawnia propionicigenes sp. nov., a facultatively anaerobic, propionate-producing bacterium isolated from a methanogenic reactor treating waste from cattle farms.</title>
        <authorList>
            <person name="Akita Y."/>
            <person name="Ueki A."/>
            <person name="Tonouchi A."/>
            <person name="Sugawara Y."/>
            <person name="Honma S."/>
            <person name="Kaku N."/>
            <person name="Ueki K."/>
        </authorList>
    </citation>
    <scope>NUCLEOTIDE SEQUENCE</scope>
    <source>
        <strain evidence="6">SH051</strain>
    </source>
</reference>
<evidence type="ECO:0000259" key="4">
    <source>
        <dbReference type="Pfam" id="PF08501"/>
    </source>
</evidence>
<dbReference type="Proteomes" id="UP001431656">
    <property type="component" value="Chromosome"/>
</dbReference>
<keyword evidence="3" id="KW-0560">Oxidoreductase</keyword>
<dbReference type="AlphaFoldDB" id="A0AAN0K7Z2"/>
<dbReference type="InterPro" id="IPR022893">
    <property type="entry name" value="Shikimate_DH_fam"/>
</dbReference>
<dbReference type="InterPro" id="IPR013708">
    <property type="entry name" value="Shikimate_DH-bd_N"/>
</dbReference>
<comment type="catalytic activity">
    <reaction evidence="3">
        <text>shikimate + NADP(+) = 3-dehydroshikimate + NADPH + H(+)</text>
        <dbReference type="Rhea" id="RHEA:17737"/>
        <dbReference type="ChEBI" id="CHEBI:15378"/>
        <dbReference type="ChEBI" id="CHEBI:16630"/>
        <dbReference type="ChEBI" id="CHEBI:36208"/>
        <dbReference type="ChEBI" id="CHEBI:57783"/>
        <dbReference type="ChEBI" id="CHEBI:58349"/>
        <dbReference type="EC" id="1.1.1.25"/>
    </reaction>
</comment>
<dbReference type="GO" id="GO:0009423">
    <property type="term" value="P:chorismate biosynthetic process"/>
    <property type="evidence" value="ECO:0007669"/>
    <property type="project" value="UniProtKB-UniRule"/>
</dbReference>
<dbReference type="InterPro" id="IPR041121">
    <property type="entry name" value="SDH_C"/>
</dbReference>
<dbReference type="CDD" id="cd01065">
    <property type="entry name" value="NAD_bind_Shikimate_DH"/>
    <property type="match status" value="1"/>
</dbReference>
<dbReference type="Pfam" id="PF08501">
    <property type="entry name" value="Shikimate_dh_N"/>
    <property type="match status" value="1"/>
</dbReference>
<accession>A0AAN0K7Z2</accession>
<protein>
    <recommendedName>
        <fullName evidence="3">Shikimate dehydrogenase (NADP(+))</fullName>
        <shortName evidence="3">SDH</shortName>
        <ecNumber evidence="3">1.1.1.25</ecNumber>
    </recommendedName>
</protein>
<feature type="binding site" evidence="3">
    <location>
        <position position="108"/>
    </location>
    <ligand>
        <name>shikimate</name>
        <dbReference type="ChEBI" id="CHEBI:36208"/>
    </ligand>
</feature>